<organism evidence="2 3">
    <name type="scientific">Handroanthus impetiginosus</name>
    <dbReference type="NCBI Taxonomy" id="429701"/>
    <lineage>
        <taxon>Eukaryota</taxon>
        <taxon>Viridiplantae</taxon>
        <taxon>Streptophyta</taxon>
        <taxon>Embryophyta</taxon>
        <taxon>Tracheophyta</taxon>
        <taxon>Spermatophyta</taxon>
        <taxon>Magnoliopsida</taxon>
        <taxon>eudicotyledons</taxon>
        <taxon>Gunneridae</taxon>
        <taxon>Pentapetalae</taxon>
        <taxon>asterids</taxon>
        <taxon>lamiids</taxon>
        <taxon>Lamiales</taxon>
        <taxon>Bignoniaceae</taxon>
        <taxon>Crescentiina</taxon>
        <taxon>Tabebuia alliance</taxon>
        <taxon>Handroanthus</taxon>
    </lineage>
</organism>
<sequence>MCIETNGGGEITSIPSYDDHCFISKEAEDYHNTTILNNNLVKEPSLAEHEKIMHRRHWEEFMAKLESVNHKPMDIPRSLLTNKAWDWLHFINTHLYPSSYSSKVNKNRAFILFAILTDIPLDIKRYIHKAIKKSVRDEWSMKLYFPNLITALCKYARLVNQPGNKVISRTPLEVFPDRNPNFALVTRAEPN</sequence>
<dbReference type="Pfam" id="PF20167">
    <property type="entry name" value="Transposase_32"/>
    <property type="match status" value="1"/>
</dbReference>
<comment type="caution">
    <text evidence="2">The sequence shown here is derived from an EMBL/GenBank/DDBJ whole genome shotgun (WGS) entry which is preliminary data.</text>
</comment>
<evidence type="ECO:0000259" key="1">
    <source>
        <dbReference type="Pfam" id="PF20167"/>
    </source>
</evidence>
<name>A0A2G9GYW1_9LAMI</name>
<dbReference type="OrthoDB" id="1436991at2759"/>
<feature type="domain" description="Putative plant transposon protein" evidence="1">
    <location>
        <begin position="37"/>
        <end position="157"/>
    </location>
</feature>
<dbReference type="InterPro" id="IPR046796">
    <property type="entry name" value="Transposase_32_dom"/>
</dbReference>
<protein>
    <recommendedName>
        <fullName evidence="1">Putative plant transposon protein domain-containing protein</fullName>
    </recommendedName>
</protein>
<evidence type="ECO:0000313" key="3">
    <source>
        <dbReference type="Proteomes" id="UP000231279"/>
    </source>
</evidence>
<accession>A0A2G9GYW1</accession>
<dbReference type="AlphaFoldDB" id="A0A2G9GYW1"/>
<dbReference type="EMBL" id="NKXS01003213">
    <property type="protein sequence ID" value="PIN10473.1"/>
    <property type="molecule type" value="Genomic_DNA"/>
</dbReference>
<proteinExistence type="predicted"/>
<evidence type="ECO:0000313" key="2">
    <source>
        <dbReference type="EMBL" id="PIN10473.1"/>
    </source>
</evidence>
<gene>
    <name evidence="2" type="ORF">CDL12_16935</name>
</gene>
<reference evidence="3" key="1">
    <citation type="journal article" date="2018" name="Gigascience">
        <title>Genome assembly of the Pink Ipe (Handroanthus impetiginosus, Bignoniaceae), a highly valued, ecologically keystone Neotropical timber forest tree.</title>
        <authorList>
            <person name="Silva-Junior O.B."/>
            <person name="Grattapaglia D."/>
            <person name="Novaes E."/>
            <person name="Collevatti R.G."/>
        </authorList>
    </citation>
    <scope>NUCLEOTIDE SEQUENCE [LARGE SCALE GENOMIC DNA]</scope>
    <source>
        <strain evidence="3">cv. UFG-1</strain>
    </source>
</reference>
<keyword evidence="3" id="KW-1185">Reference proteome</keyword>
<dbReference type="Proteomes" id="UP000231279">
    <property type="component" value="Unassembled WGS sequence"/>
</dbReference>